<sequence length="337" mass="36767">MDMLQGTTSCELAGPRARDRDGQRRRHRGRAKLAEASATRRARRTCPRAYGSAWRPGLTITVMYATCQRDTDRHGARSSDCPTALLSLPPFVPTTRHCTWDIGGPMPGAMSMSMPCHAMGHPRRAPTWAKLTAPPLPESTGRMQLLPGPRLHVRTTASGRDGTPLTTQPPRRPPSPTAHPRSTMTVGYVRRGWPDEEGRADSNYNNNRGKTGAARQGPETFGPVERREGMADIDARKQASRQAKQGANGQQARIRAGRQALAHGTPHVYTQDAHAARTPTCSRARPHTPGQTVTRRGGRGASLAVPLRARAHLAWAALRFAAGATRVTEGDRQYRRG</sequence>
<accession>A0ABR0BNF9</accession>
<keyword evidence="3" id="KW-1185">Reference proteome</keyword>
<evidence type="ECO:0000313" key="3">
    <source>
        <dbReference type="Proteomes" id="UP001287286"/>
    </source>
</evidence>
<protein>
    <submittedName>
        <fullName evidence="2">Uncharacterized protein</fullName>
    </submittedName>
</protein>
<evidence type="ECO:0000256" key="1">
    <source>
        <dbReference type="SAM" id="MobiDB-lite"/>
    </source>
</evidence>
<feature type="region of interest" description="Disordered" evidence="1">
    <location>
        <begin position="1"/>
        <end position="42"/>
    </location>
</feature>
<feature type="region of interest" description="Disordered" evidence="1">
    <location>
        <begin position="280"/>
        <end position="299"/>
    </location>
</feature>
<name>A0ABR0BNF9_PURLI</name>
<comment type="caution">
    <text evidence="2">The sequence shown here is derived from an EMBL/GenBank/DDBJ whole genome shotgun (WGS) entry which is preliminary data.</text>
</comment>
<dbReference type="EMBL" id="JAWRVI010000049">
    <property type="protein sequence ID" value="KAK4084829.1"/>
    <property type="molecule type" value="Genomic_DNA"/>
</dbReference>
<dbReference type="Proteomes" id="UP001287286">
    <property type="component" value="Unassembled WGS sequence"/>
</dbReference>
<organism evidence="2 3">
    <name type="scientific">Purpureocillium lilacinum</name>
    <name type="common">Paecilomyces lilacinus</name>
    <dbReference type="NCBI Taxonomy" id="33203"/>
    <lineage>
        <taxon>Eukaryota</taxon>
        <taxon>Fungi</taxon>
        <taxon>Dikarya</taxon>
        <taxon>Ascomycota</taxon>
        <taxon>Pezizomycotina</taxon>
        <taxon>Sordariomycetes</taxon>
        <taxon>Hypocreomycetidae</taxon>
        <taxon>Hypocreales</taxon>
        <taxon>Ophiocordycipitaceae</taxon>
        <taxon>Purpureocillium</taxon>
    </lineage>
</organism>
<gene>
    <name evidence="2" type="ORF">Purlil1_10049</name>
</gene>
<evidence type="ECO:0000313" key="2">
    <source>
        <dbReference type="EMBL" id="KAK4084829.1"/>
    </source>
</evidence>
<proteinExistence type="predicted"/>
<feature type="compositionally biased region" description="Polar residues" evidence="1">
    <location>
        <begin position="1"/>
        <end position="10"/>
    </location>
</feature>
<feature type="region of interest" description="Disordered" evidence="1">
    <location>
        <begin position="153"/>
        <end position="226"/>
    </location>
</feature>
<reference evidence="2 3" key="1">
    <citation type="journal article" date="2024" name="Microbiol. Resour. Announc.">
        <title>Genome annotations for the ascomycete fungi Trichoderma harzianum, Trichoderma aggressivum, and Purpureocillium lilacinum.</title>
        <authorList>
            <person name="Beijen E.P.W."/>
            <person name="Ohm R.A."/>
        </authorList>
    </citation>
    <scope>NUCLEOTIDE SEQUENCE [LARGE SCALE GENOMIC DNA]</scope>
    <source>
        <strain evidence="2 3">CBS 150709</strain>
    </source>
</reference>